<feature type="region of interest" description="Disordered" evidence="1">
    <location>
        <begin position="62"/>
        <end position="81"/>
    </location>
</feature>
<dbReference type="InterPro" id="IPR045886">
    <property type="entry name" value="ThiF/MoeB/HesA"/>
</dbReference>
<protein>
    <submittedName>
        <fullName evidence="3">Related to E.coli molybdopterin-converting factor chlN</fullName>
    </submittedName>
</protein>
<dbReference type="STRING" id="1109443.G4TTG8"/>
<dbReference type="EMBL" id="CAFZ01000333">
    <property type="protein sequence ID" value="CCA74611.1"/>
    <property type="molecule type" value="Genomic_DNA"/>
</dbReference>
<keyword evidence="4" id="KW-1185">Reference proteome</keyword>
<dbReference type="CDD" id="cd00755">
    <property type="entry name" value="YgdL_like"/>
    <property type="match status" value="1"/>
</dbReference>
<dbReference type="InParanoid" id="G4TTG8"/>
<proteinExistence type="predicted"/>
<reference evidence="3 4" key="1">
    <citation type="journal article" date="2011" name="PLoS Pathog.">
        <title>Endophytic Life Strategies Decoded by Genome and Transcriptome Analyses of the Mutualistic Root Symbiont Piriformospora indica.</title>
        <authorList>
            <person name="Zuccaro A."/>
            <person name="Lahrmann U."/>
            <person name="Guldener U."/>
            <person name="Langen G."/>
            <person name="Pfiffi S."/>
            <person name="Biedenkopf D."/>
            <person name="Wong P."/>
            <person name="Samans B."/>
            <person name="Grimm C."/>
            <person name="Basiewicz M."/>
            <person name="Murat C."/>
            <person name="Martin F."/>
            <person name="Kogel K.H."/>
        </authorList>
    </citation>
    <scope>NUCLEOTIDE SEQUENCE [LARGE SCALE GENOMIC DNA]</scope>
    <source>
        <strain evidence="3 4">DSM 11827</strain>
    </source>
</reference>
<dbReference type="eggNOG" id="KOG2018">
    <property type="taxonomic scope" value="Eukaryota"/>
</dbReference>
<dbReference type="GO" id="GO:0061504">
    <property type="term" value="P:cyclic threonylcarbamoyladenosine biosynthetic process"/>
    <property type="evidence" value="ECO:0007669"/>
    <property type="project" value="TreeGrafter"/>
</dbReference>
<gene>
    <name evidence="3" type="ORF">PIIN_08563</name>
</gene>
<dbReference type="Proteomes" id="UP000007148">
    <property type="component" value="Unassembled WGS sequence"/>
</dbReference>
<sequence>MERVNAVIESQAARFIAVALVASFASLQARSIYTTIRESRGKERLNRELQELYKNDALNASNKNASSASKDGKKESNETETADGIGNALKGAARVAASVVGGFDDELIREQLARNYAFFGEDGMDTIRRATITVVGCGGVGSWAAMMLARSGVAKLRLLDFDYVTLSSLNRHASATRAEVGTPKVQSLKNNIAAIAPWIDVETLVELWSAENEQEHRWLDGSDWVIDAIDNISTKVDLLSYCHSKGIKVIASMGAGAKMDPSHIQSADISQTIADPLARAVRRRLRMHPIHPVLSGIPVVYSTEVPPSDKTDGAKPLGLLPLPEEEFQKGAVHELAPFSDFRVRILPVLGMLPAIFGMHIATYLICELGGRKIEEPLAVKGRRKLWEKLAKDLTARETKWAGLEKQQRIPLTDEEVGFVFEELHRSKSSLPPFESLSRPTLVRWNFNEPLSVVNCVVMSPQEVAKHEEAYRNGQKPEDVWGPEVAAAVKRRRIEAQEWVRSVY</sequence>
<dbReference type="InterPro" id="IPR000594">
    <property type="entry name" value="ThiF_NAD_FAD-bd"/>
</dbReference>
<dbReference type="AlphaFoldDB" id="G4TTG8"/>
<dbReference type="FunCoup" id="G4TTG8">
    <property type="interactions" value="30"/>
</dbReference>
<evidence type="ECO:0000256" key="1">
    <source>
        <dbReference type="SAM" id="MobiDB-lite"/>
    </source>
</evidence>
<dbReference type="SUPFAM" id="SSF69572">
    <property type="entry name" value="Activating enzymes of the ubiquitin-like proteins"/>
    <property type="match status" value="1"/>
</dbReference>
<name>G4TTG8_SERID</name>
<comment type="caution">
    <text evidence="3">The sequence shown here is derived from an EMBL/GenBank/DDBJ whole genome shotgun (WGS) entry which is preliminary data.</text>
</comment>
<evidence type="ECO:0000259" key="2">
    <source>
        <dbReference type="Pfam" id="PF00899"/>
    </source>
</evidence>
<dbReference type="GO" id="GO:0061503">
    <property type="term" value="F:tRNA threonylcarbamoyladenosine dehydratase"/>
    <property type="evidence" value="ECO:0007669"/>
    <property type="project" value="TreeGrafter"/>
</dbReference>
<dbReference type="Gene3D" id="3.40.50.720">
    <property type="entry name" value="NAD(P)-binding Rossmann-like Domain"/>
    <property type="match status" value="1"/>
</dbReference>
<evidence type="ECO:0000313" key="3">
    <source>
        <dbReference type="EMBL" id="CCA74611.1"/>
    </source>
</evidence>
<dbReference type="InterPro" id="IPR035985">
    <property type="entry name" value="Ubiquitin-activating_enz"/>
</dbReference>
<feature type="domain" description="THIF-type NAD/FAD binding fold" evidence="2">
    <location>
        <begin position="113"/>
        <end position="371"/>
    </location>
</feature>
<organism evidence="3 4">
    <name type="scientific">Serendipita indica (strain DSM 11827)</name>
    <name type="common">Root endophyte fungus</name>
    <name type="synonym">Piriformospora indica</name>
    <dbReference type="NCBI Taxonomy" id="1109443"/>
    <lineage>
        <taxon>Eukaryota</taxon>
        <taxon>Fungi</taxon>
        <taxon>Dikarya</taxon>
        <taxon>Basidiomycota</taxon>
        <taxon>Agaricomycotina</taxon>
        <taxon>Agaricomycetes</taxon>
        <taxon>Sebacinales</taxon>
        <taxon>Serendipitaceae</taxon>
        <taxon>Serendipita</taxon>
    </lineage>
</organism>
<dbReference type="PANTHER" id="PTHR43267">
    <property type="entry name" value="TRNA THREONYLCARBAMOYLADENOSINE DEHYDRATASE"/>
    <property type="match status" value="1"/>
</dbReference>
<evidence type="ECO:0000313" key="4">
    <source>
        <dbReference type="Proteomes" id="UP000007148"/>
    </source>
</evidence>
<dbReference type="Pfam" id="PF00899">
    <property type="entry name" value="ThiF"/>
    <property type="match status" value="1"/>
</dbReference>
<dbReference type="GO" id="GO:0008641">
    <property type="term" value="F:ubiquitin-like modifier activating enzyme activity"/>
    <property type="evidence" value="ECO:0007669"/>
    <property type="project" value="InterPro"/>
</dbReference>
<dbReference type="PANTHER" id="PTHR43267:SF2">
    <property type="entry name" value="TRNA THREONYLCARBAMOYLADENOSINE DEHYDRATASE 1-RELATED"/>
    <property type="match status" value="1"/>
</dbReference>
<dbReference type="GO" id="GO:0005741">
    <property type="term" value="C:mitochondrial outer membrane"/>
    <property type="evidence" value="ECO:0007669"/>
    <property type="project" value="TreeGrafter"/>
</dbReference>
<accession>G4TTG8</accession>
<dbReference type="OrthoDB" id="10265862at2759"/>
<dbReference type="OMA" id="ISYTMYD"/>
<dbReference type="HOGENOM" id="CLU_013325_9_3_1"/>